<evidence type="ECO:0000313" key="1">
    <source>
        <dbReference type="EMBL" id="NDU94464.1"/>
    </source>
</evidence>
<sequence length="79" mass="9089">MKKMKEAEAVYWQDLVHNPGNGWSMVGLHKVLRLIETIKIIKGPSAEHLQVTFHSDNLLKDFLLTLKPEVSIIWGTTYE</sequence>
<reference evidence="1 2" key="1">
    <citation type="submission" date="2020-02" db="EMBL/GenBank/DDBJ databases">
        <title>Draft genome sequence of two Spirosoma agri KCTC 52727 and Spirosoma terrae KCTC 52035.</title>
        <authorList>
            <person name="Rojas J."/>
            <person name="Ambika Manirajan B."/>
            <person name="Suarez C."/>
            <person name="Ratering S."/>
            <person name="Schnell S."/>
        </authorList>
    </citation>
    <scope>NUCLEOTIDE SEQUENCE [LARGE SCALE GENOMIC DNA]</scope>
    <source>
        <strain evidence="1 2">KCTC 52035</strain>
    </source>
</reference>
<dbReference type="Proteomes" id="UP000474175">
    <property type="component" value="Unassembled WGS sequence"/>
</dbReference>
<accession>A0A6L9L1P3</accession>
<keyword evidence="2" id="KW-1185">Reference proteome</keyword>
<evidence type="ECO:0000313" key="2">
    <source>
        <dbReference type="Proteomes" id="UP000474175"/>
    </source>
</evidence>
<dbReference type="EMBL" id="JAAFZH010000002">
    <property type="protein sequence ID" value="NDU94464.1"/>
    <property type="molecule type" value="Genomic_DNA"/>
</dbReference>
<comment type="caution">
    <text evidence="1">The sequence shown here is derived from an EMBL/GenBank/DDBJ whole genome shotgun (WGS) entry which is preliminary data.</text>
</comment>
<dbReference type="AlphaFoldDB" id="A0A6L9L1P3"/>
<organism evidence="1 2">
    <name type="scientific">Spirosoma terrae</name>
    <dbReference type="NCBI Taxonomy" id="1968276"/>
    <lineage>
        <taxon>Bacteria</taxon>
        <taxon>Pseudomonadati</taxon>
        <taxon>Bacteroidota</taxon>
        <taxon>Cytophagia</taxon>
        <taxon>Cytophagales</taxon>
        <taxon>Cytophagaceae</taxon>
        <taxon>Spirosoma</taxon>
    </lineage>
</organism>
<name>A0A6L9L1P3_9BACT</name>
<dbReference type="RefSeq" id="WP_163944497.1">
    <property type="nucleotide sequence ID" value="NZ_JAAFZH010000002.1"/>
</dbReference>
<gene>
    <name evidence="1" type="ORF">GK108_06225</name>
</gene>
<proteinExistence type="predicted"/>
<protein>
    <submittedName>
        <fullName evidence="1">Uncharacterized protein</fullName>
    </submittedName>
</protein>